<dbReference type="PANTHER" id="PTHR43547:SF2">
    <property type="entry name" value="HYBRID SIGNAL TRANSDUCTION HISTIDINE KINASE C"/>
    <property type="match status" value="1"/>
</dbReference>
<dbReference type="InterPro" id="IPR003594">
    <property type="entry name" value="HATPase_dom"/>
</dbReference>
<dbReference type="AlphaFoldDB" id="M1PM81"/>
<keyword evidence="3" id="KW-0597">Phosphoprotein</keyword>
<evidence type="ECO:0000256" key="1">
    <source>
        <dbReference type="ARBA" id="ARBA00000085"/>
    </source>
</evidence>
<dbReference type="SMART" id="SM00091">
    <property type="entry name" value="PAS"/>
    <property type="match status" value="1"/>
</dbReference>
<dbReference type="Pfam" id="PF13426">
    <property type="entry name" value="PAS_9"/>
    <property type="match status" value="1"/>
</dbReference>
<dbReference type="RefSeq" id="WP_015403237.1">
    <property type="nucleotide sequence ID" value="NC_020304.1"/>
</dbReference>
<evidence type="ECO:0000259" key="7">
    <source>
        <dbReference type="PROSITE" id="PS50112"/>
    </source>
</evidence>
<evidence type="ECO:0000256" key="3">
    <source>
        <dbReference type="ARBA" id="ARBA00022553"/>
    </source>
</evidence>
<dbReference type="CDD" id="cd00130">
    <property type="entry name" value="PAS"/>
    <property type="match status" value="1"/>
</dbReference>
<dbReference type="Gene3D" id="3.30.450.20">
    <property type="entry name" value="PAS domain"/>
    <property type="match status" value="1"/>
</dbReference>
<gene>
    <name evidence="9" type="ordered locus">UWK_00967</name>
</gene>
<dbReference type="STRING" id="1167006.UWK_00967"/>
<dbReference type="SMART" id="SM00388">
    <property type="entry name" value="HisKA"/>
    <property type="match status" value="1"/>
</dbReference>
<dbReference type="SUPFAM" id="SSF55785">
    <property type="entry name" value="PYP-like sensor domain (PAS domain)"/>
    <property type="match status" value="1"/>
</dbReference>
<dbReference type="HOGENOM" id="CLU_000445_89_2_7"/>
<dbReference type="PRINTS" id="PR00344">
    <property type="entry name" value="BCTRLSENSOR"/>
</dbReference>
<protein>
    <recommendedName>
        <fullName evidence="2">histidine kinase</fullName>
        <ecNumber evidence="2">2.7.13.3</ecNumber>
    </recommendedName>
</protein>
<keyword evidence="4" id="KW-0808">Transferase</keyword>
<dbReference type="InterPro" id="IPR035965">
    <property type="entry name" value="PAS-like_dom_sf"/>
</dbReference>
<feature type="domain" description="PAS" evidence="7">
    <location>
        <begin position="13"/>
        <end position="63"/>
    </location>
</feature>
<evidence type="ECO:0000313" key="9">
    <source>
        <dbReference type="EMBL" id="AGF77541.1"/>
    </source>
</evidence>
<dbReference type="InterPro" id="IPR000014">
    <property type="entry name" value="PAS"/>
</dbReference>
<proteinExistence type="predicted"/>
<dbReference type="InterPro" id="IPR036097">
    <property type="entry name" value="HisK_dim/P_sf"/>
</dbReference>
<reference evidence="10" key="1">
    <citation type="journal article" date="2013" name="Stand. Genomic Sci.">
        <title>Complete genome sequence of Desulfocapsa sulfexigens, a marine deltaproteobacterium specialized in disproportionating inorganic sulfur compounds.</title>
        <authorList>
            <person name="Finster K.W."/>
            <person name="Kjeldsen K.U."/>
            <person name="Kube M."/>
            <person name="Reinhardt R."/>
            <person name="Mussmann M."/>
            <person name="Amann R."/>
            <person name="Schreiber L."/>
        </authorList>
    </citation>
    <scope>NUCLEOTIDE SEQUENCE [LARGE SCALE GENOMIC DNA]</scope>
    <source>
        <strain evidence="10">DSM 10523 / SB164P1</strain>
    </source>
</reference>
<dbReference type="EMBL" id="CP003985">
    <property type="protein sequence ID" value="AGF77541.1"/>
    <property type="molecule type" value="Genomic_DNA"/>
</dbReference>
<dbReference type="SUPFAM" id="SSF55874">
    <property type="entry name" value="ATPase domain of HSP90 chaperone/DNA topoisomerase II/histidine kinase"/>
    <property type="match status" value="1"/>
</dbReference>
<feature type="domain" description="Histidine kinase" evidence="6">
    <location>
        <begin position="135"/>
        <end position="349"/>
    </location>
</feature>
<dbReference type="SMART" id="SM00387">
    <property type="entry name" value="HATPase_c"/>
    <property type="match status" value="1"/>
</dbReference>
<evidence type="ECO:0000256" key="2">
    <source>
        <dbReference type="ARBA" id="ARBA00012438"/>
    </source>
</evidence>
<dbReference type="InterPro" id="IPR000700">
    <property type="entry name" value="PAS-assoc_C"/>
</dbReference>
<dbReference type="NCBIfam" id="TIGR00229">
    <property type="entry name" value="sensory_box"/>
    <property type="match status" value="1"/>
</dbReference>
<organism evidence="9 10">
    <name type="scientific">Desulfocapsa sulfexigens (strain DSM 10523 / SB164P1)</name>
    <dbReference type="NCBI Taxonomy" id="1167006"/>
    <lineage>
        <taxon>Bacteria</taxon>
        <taxon>Pseudomonadati</taxon>
        <taxon>Thermodesulfobacteriota</taxon>
        <taxon>Desulfobulbia</taxon>
        <taxon>Desulfobulbales</taxon>
        <taxon>Desulfocapsaceae</taxon>
        <taxon>Desulfocapsa</taxon>
    </lineage>
</organism>
<keyword evidence="5" id="KW-0418">Kinase</keyword>
<sequence>MSDHVSPHFCHLILENIPVAVVTMDADFNITSFNNPAEDLTGYSALEVMGKSCSEILHSKSRNTESPLQTLKEAGVPTSGVETELINRYDEHIPVRLSAASIKNDDGEVIGFLEIIEDFSREKSLEREKNNFQNMLAHDMKSPLVAILGLTKRIQEHHEDMSADKLDTYCKTIKYSGEQLESLVLEFLEFSRQVTDKVRLNLEEIDLPELLNQLILRCQPQASEKGSTIRLEYDSVSPILADSRQLQRVFENLFSNAIKFIHQNGEIVTSVNEHDRDVVIQIKDNGLGISDDDLPYIFDAFHQSKSSSKGHGLGLAAVKAIVQGHGGRVSVKSSLNTGSVFTVRIPKRK</sequence>
<dbReference type="Gene3D" id="1.10.287.130">
    <property type="match status" value="1"/>
</dbReference>
<dbReference type="PANTHER" id="PTHR43547">
    <property type="entry name" value="TWO-COMPONENT HISTIDINE KINASE"/>
    <property type="match status" value="1"/>
</dbReference>
<dbReference type="GO" id="GO:0000155">
    <property type="term" value="F:phosphorelay sensor kinase activity"/>
    <property type="evidence" value="ECO:0007669"/>
    <property type="project" value="InterPro"/>
</dbReference>
<dbReference type="Pfam" id="PF00512">
    <property type="entry name" value="HisKA"/>
    <property type="match status" value="1"/>
</dbReference>
<dbReference type="SUPFAM" id="SSF47384">
    <property type="entry name" value="Homodimeric domain of signal transducing histidine kinase"/>
    <property type="match status" value="1"/>
</dbReference>
<evidence type="ECO:0000259" key="6">
    <source>
        <dbReference type="PROSITE" id="PS50109"/>
    </source>
</evidence>
<comment type="catalytic activity">
    <reaction evidence="1">
        <text>ATP + protein L-histidine = ADP + protein N-phospho-L-histidine.</text>
        <dbReference type="EC" id="2.7.13.3"/>
    </reaction>
</comment>
<dbReference type="InterPro" id="IPR003661">
    <property type="entry name" value="HisK_dim/P_dom"/>
</dbReference>
<feature type="domain" description="PAC" evidence="8">
    <location>
        <begin position="79"/>
        <end position="131"/>
    </location>
</feature>
<dbReference type="eggNOG" id="COG2205">
    <property type="taxonomic scope" value="Bacteria"/>
</dbReference>
<evidence type="ECO:0000259" key="8">
    <source>
        <dbReference type="PROSITE" id="PS50113"/>
    </source>
</evidence>
<name>M1PM81_DESSD</name>
<dbReference type="EC" id="2.7.13.3" evidence="2"/>
<dbReference type="CDD" id="cd00082">
    <property type="entry name" value="HisKA"/>
    <property type="match status" value="1"/>
</dbReference>
<evidence type="ECO:0000313" key="10">
    <source>
        <dbReference type="Proteomes" id="UP000011721"/>
    </source>
</evidence>
<keyword evidence="10" id="KW-1185">Reference proteome</keyword>
<dbReference type="PROSITE" id="PS50109">
    <property type="entry name" value="HIS_KIN"/>
    <property type="match status" value="1"/>
</dbReference>
<evidence type="ECO:0000256" key="4">
    <source>
        <dbReference type="ARBA" id="ARBA00022679"/>
    </source>
</evidence>
<dbReference type="PROSITE" id="PS50112">
    <property type="entry name" value="PAS"/>
    <property type="match status" value="1"/>
</dbReference>
<dbReference type="Gene3D" id="3.30.565.10">
    <property type="entry name" value="Histidine kinase-like ATPase, C-terminal domain"/>
    <property type="match status" value="1"/>
</dbReference>
<dbReference type="PROSITE" id="PS50113">
    <property type="entry name" value="PAC"/>
    <property type="match status" value="1"/>
</dbReference>
<evidence type="ECO:0000256" key="5">
    <source>
        <dbReference type="ARBA" id="ARBA00022777"/>
    </source>
</evidence>
<dbReference type="InterPro" id="IPR005467">
    <property type="entry name" value="His_kinase_dom"/>
</dbReference>
<dbReference type="KEGG" id="dsf:UWK_00967"/>
<dbReference type="FunFam" id="3.30.565.10:FF:000006">
    <property type="entry name" value="Sensor histidine kinase WalK"/>
    <property type="match status" value="1"/>
</dbReference>
<dbReference type="Proteomes" id="UP000011721">
    <property type="component" value="Chromosome"/>
</dbReference>
<dbReference type="Pfam" id="PF02518">
    <property type="entry name" value="HATPase_c"/>
    <property type="match status" value="1"/>
</dbReference>
<dbReference type="OrthoDB" id="5342753at2"/>
<dbReference type="CDD" id="cd00075">
    <property type="entry name" value="HATPase"/>
    <property type="match status" value="1"/>
</dbReference>
<accession>M1PM81</accession>
<dbReference type="InterPro" id="IPR004358">
    <property type="entry name" value="Sig_transdc_His_kin-like_C"/>
</dbReference>
<dbReference type="InterPro" id="IPR036890">
    <property type="entry name" value="HATPase_C_sf"/>
</dbReference>